<dbReference type="EMBL" id="PQIB02000001">
    <property type="protein sequence ID" value="RLN42889.1"/>
    <property type="molecule type" value="Genomic_DNA"/>
</dbReference>
<feature type="compositionally biased region" description="Polar residues" evidence="4">
    <location>
        <begin position="1068"/>
        <end position="1083"/>
    </location>
</feature>
<feature type="compositionally biased region" description="Basic and acidic residues" evidence="4">
    <location>
        <begin position="1109"/>
        <end position="1137"/>
    </location>
</feature>
<protein>
    <recommendedName>
        <fullName evidence="7">FRIGIDA-like protein</fullName>
    </recommendedName>
</protein>
<evidence type="ECO:0000256" key="2">
    <source>
        <dbReference type="ARBA" id="ARBA00022782"/>
    </source>
</evidence>
<dbReference type="Pfam" id="PF07899">
    <property type="entry name" value="Frigida"/>
    <property type="match status" value="1"/>
</dbReference>
<keyword evidence="6" id="KW-1185">Reference proteome</keyword>
<feature type="region of interest" description="Disordered" evidence="4">
    <location>
        <begin position="511"/>
        <end position="590"/>
    </location>
</feature>
<dbReference type="PANTHER" id="PTHR31791:SF47">
    <property type="entry name" value="INACTIVE FRIGIDA-LIKE PROTEIN 2"/>
    <property type="match status" value="1"/>
</dbReference>
<dbReference type="InterPro" id="IPR012474">
    <property type="entry name" value="Frigida"/>
</dbReference>
<feature type="compositionally biased region" description="Low complexity" evidence="4">
    <location>
        <begin position="724"/>
        <end position="733"/>
    </location>
</feature>
<comment type="caution">
    <text evidence="5">The sequence shown here is derived from an EMBL/GenBank/DDBJ whole genome shotgun (WGS) entry which is preliminary data.</text>
</comment>
<dbReference type="Proteomes" id="UP000275267">
    <property type="component" value="Unassembled WGS sequence"/>
</dbReference>
<organism evidence="5 6">
    <name type="scientific">Panicum miliaceum</name>
    <name type="common">Proso millet</name>
    <name type="synonym">Broomcorn millet</name>
    <dbReference type="NCBI Taxonomy" id="4540"/>
    <lineage>
        <taxon>Eukaryota</taxon>
        <taxon>Viridiplantae</taxon>
        <taxon>Streptophyta</taxon>
        <taxon>Embryophyta</taxon>
        <taxon>Tracheophyta</taxon>
        <taxon>Spermatophyta</taxon>
        <taxon>Magnoliopsida</taxon>
        <taxon>Liliopsida</taxon>
        <taxon>Poales</taxon>
        <taxon>Poaceae</taxon>
        <taxon>PACMAD clade</taxon>
        <taxon>Panicoideae</taxon>
        <taxon>Panicodae</taxon>
        <taxon>Paniceae</taxon>
        <taxon>Panicinae</taxon>
        <taxon>Panicum</taxon>
        <taxon>Panicum sect. Panicum</taxon>
    </lineage>
</organism>
<feature type="region of interest" description="Disordered" evidence="4">
    <location>
        <begin position="284"/>
        <end position="336"/>
    </location>
</feature>
<evidence type="ECO:0000256" key="4">
    <source>
        <dbReference type="SAM" id="MobiDB-lite"/>
    </source>
</evidence>
<name>A0A3L6TRL3_PANMI</name>
<evidence type="ECO:0000313" key="5">
    <source>
        <dbReference type="EMBL" id="RLN42889.1"/>
    </source>
</evidence>
<feature type="compositionally biased region" description="Basic and acidic residues" evidence="4">
    <location>
        <begin position="773"/>
        <end position="795"/>
    </location>
</feature>
<feature type="region of interest" description="Disordered" evidence="4">
    <location>
        <begin position="1067"/>
        <end position="1154"/>
    </location>
</feature>
<feature type="compositionally biased region" description="Low complexity" evidence="4">
    <location>
        <begin position="545"/>
        <end position="558"/>
    </location>
</feature>
<feature type="compositionally biased region" description="Low complexity" evidence="4">
    <location>
        <begin position="1099"/>
        <end position="1108"/>
    </location>
</feature>
<dbReference type="PANTHER" id="PTHR31791">
    <property type="entry name" value="FRIGIDA-LIKE PROTEIN 3-RELATED"/>
    <property type="match status" value="1"/>
</dbReference>
<dbReference type="STRING" id="4540.A0A3L6TRL3"/>
<dbReference type="GO" id="GO:0030154">
    <property type="term" value="P:cell differentiation"/>
    <property type="evidence" value="ECO:0007669"/>
    <property type="project" value="UniProtKB-KW"/>
</dbReference>
<feature type="region of interest" description="Disordered" evidence="4">
    <location>
        <begin position="219"/>
        <end position="253"/>
    </location>
</feature>
<evidence type="ECO:0000313" key="6">
    <source>
        <dbReference type="Proteomes" id="UP000275267"/>
    </source>
</evidence>
<comment type="similarity">
    <text evidence="1">Belongs to the Frigida family.</text>
</comment>
<feature type="region of interest" description="Disordered" evidence="4">
    <location>
        <begin position="723"/>
        <end position="754"/>
    </location>
</feature>
<feature type="region of interest" description="Disordered" evidence="4">
    <location>
        <begin position="609"/>
        <end position="628"/>
    </location>
</feature>
<proteinExistence type="inferred from homology"/>
<reference evidence="6" key="1">
    <citation type="journal article" date="2019" name="Nat. Commun.">
        <title>The genome of broomcorn millet.</title>
        <authorList>
            <person name="Zou C."/>
            <person name="Miki D."/>
            <person name="Li D."/>
            <person name="Tang Q."/>
            <person name="Xiao L."/>
            <person name="Rajput S."/>
            <person name="Deng P."/>
            <person name="Jia W."/>
            <person name="Huang R."/>
            <person name="Zhang M."/>
            <person name="Sun Y."/>
            <person name="Hu J."/>
            <person name="Fu X."/>
            <person name="Schnable P.S."/>
            <person name="Li F."/>
            <person name="Zhang H."/>
            <person name="Feng B."/>
            <person name="Zhu X."/>
            <person name="Liu R."/>
            <person name="Schnable J.C."/>
            <person name="Zhu J.-K."/>
            <person name="Zhang H."/>
        </authorList>
    </citation>
    <scope>NUCLEOTIDE SEQUENCE [LARGE SCALE GENOMIC DNA]</scope>
</reference>
<keyword evidence="2" id="KW-0221">Differentiation</keyword>
<dbReference type="OrthoDB" id="691566at2759"/>
<dbReference type="GO" id="GO:0009908">
    <property type="term" value="P:flower development"/>
    <property type="evidence" value="ECO:0007669"/>
    <property type="project" value="UniProtKB-KW"/>
</dbReference>
<feature type="region of interest" description="Disordered" evidence="4">
    <location>
        <begin position="181"/>
        <end position="204"/>
    </location>
</feature>
<accession>A0A3L6TRL3</accession>
<gene>
    <name evidence="5" type="ORF">C2845_PM01G35980</name>
</gene>
<feature type="compositionally biased region" description="Acidic residues" evidence="4">
    <location>
        <begin position="739"/>
        <end position="749"/>
    </location>
</feature>
<evidence type="ECO:0008006" key="7">
    <source>
        <dbReference type="Google" id="ProtNLM"/>
    </source>
</evidence>
<sequence>MDSRNGNAAAAAAAPLPQHPHALLALPDLDRPPAVMEMWELEAVAAALPAKKRRLRETFDRLAACAPTPLPFRWEDLDTYITSLQYSVTLRRRQLRELDESRPAPAPAAVSAAGDDVRQIRALEKPRLVHASAPIPPAVSERAATGGDVHKPIRALQKSEPVHAAVLALAAVSAPAATGVDVGKGKKRKTSGQKAEAADHVPTRVKEAQAEMRKIHEDAAAKDAAASPLQDLNCKGRNLSPVPPGPGDDDEGHAAAEANATVQVVDPVSKIAVVQQELPVPVPAAAHHASNATNRGRLPLQGMSRPPRPIPAPAAVSAAPSTGSQEVEAANQKKDDLVVAKNTSHDGGEAEVSPCRPGHGSGNGLPITASPTQVGADPISKITGVGHEPPAATPHASNAASPPKVIASFPLAKVPKQEQQAVEEEVPDVEMEIVEAEEPKDEHPNDEVPDVQMEIVEPEEMLTLNDDAPVADEKASPLQVKAQEAGKVSPLPLACSDGLAQADACAATEMQADAAGATVRRSSPAATRDAPDLVPAGAPKSAGVSAATRDASDAARLAPAGARDDASKVSPVPPRRGNGLAPSGSGASTDDAMRTVAATRRGVNATDLVPATGREPAGPPLARAPPRASNKHVLQKQHMPPPMPRPGPGHPPPAGEMTVAELEAAVAALPGKRDALREAFDHLAACSPSPLPFAWEDLDAHLSSLHSSISLRFCQVRALEAERPAPAAAAPGETRGDGTGEEEVEEVADDGIGNVVKDANEAMLEEQDADEEMQGKVEEACGVKQEEEEERKAREEEEGSKNVTTEETTVVKEVSQDQGTRALPGGFGDPTAACANMDAQRIVKLLFTKIGLNLEFHAALHRAPDAAALALHVVELFLHDKMLKTNKAWVNCVGLIRMVPVVVTELSADTIEQAKPVAKNWKEMIDNSECCTVLGSLASWGFLYFLICYNIVSEFETKEIFHLFATMPRKQQKMNYAMLFKDLRLTDKIPVSLLKGYVEKAKQTAIEISQKNTTRESLSAVVKELDNLRRAQDLAEQQITDSSLSTSIREEINGLLRKFEKRKRSLAKSYTASTSNSQQQCTECNKKHKKEQEHHEGQESQQQGQQSKPGEKLEKKLDKPQQKQQHKQEDKLQEKQQHAKRPRQRTLKLPARVSPTAQNAPLRGHFGHPHHGYPVQPGWPGVHFVPPFSPQIGGPEYIIPFNPLYPHPEFYPWSLPRKVACCMLLEQSIGQESPVNKILVTDAFCKWFSKILQSEEYHCHSRCPVSLASWDKSEDYFQQIV</sequence>
<keyword evidence="3" id="KW-0287">Flowering</keyword>
<feature type="region of interest" description="Disordered" evidence="4">
    <location>
        <begin position="766"/>
        <end position="807"/>
    </location>
</feature>
<evidence type="ECO:0000256" key="3">
    <source>
        <dbReference type="ARBA" id="ARBA00023089"/>
    </source>
</evidence>
<evidence type="ECO:0000256" key="1">
    <source>
        <dbReference type="ARBA" id="ARBA00008956"/>
    </source>
</evidence>